<protein>
    <recommendedName>
        <fullName evidence="12">NB-ARC domain-containing protein</fullName>
    </recommendedName>
</protein>
<comment type="caution">
    <text evidence="10">The sequence shown here is derived from an EMBL/GenBank/DDBJ whole genome shotgun (WGS) entry which is preliminary data.</text>
</comment>
<keyword evidence="11" id="KW-1185">Reference proteome</keyword>
<feature type="domain" description="Disease resistance N-terminal" evidence="7">
    <location>
        <begin position="34"/>
        <end position="99"/>
    </location>
</feature>
<dbReference type="Gene3D" id="1.10.10.10">
    <property type="entry name" value="Winged helix-like DNA-binding domain superfamily/Winged helix DNA-binding domain"/>
    <property type="match status" value="1"/>
</dbReference>
<keyword evidence="3" id="KW-0611">Plant defense</keyword>
<dbReference type="Gene3D" id="3.40.50.300">
    <property type="entry name" value="P-loop containing nucleotide triphosphate hydrolases"/>
    <property type="match status" value="1"/>
</dbReference>
<reference evidence="10" key="1">
    <citation type="submission" date="2023-07" db="EMBL/GenBank/DDBJ databases">
        <title>draft genome sequence of fig (Ficus carica).</title>
        <authorList>
            <person name="Takahashi T."/>
            <person name="Nishimura K."/>
        </authorList>
    </citation>
    <scope>NUCLEOTIDE SEQUENCE</scope>
</reference>
<evidence type="ECO:0000256" key="5">
    <source>
        <dbReference type="SAM" id="MobiDB-lite"/>
    </source>
</evidence>
<feature type="domain" description="Disease resistance R13L4/SHOC-2-like LRR" evidence="9">
    <location>
        <begin position="588"/>
        <end position="893"/>
    </location>
</feature>
<dbReference type="InterPro" id="IPR055414">
    <property type="entry name" value="LRR_R13L4/SHOC2-like"/>
</dbReference>
<organism evidence="10 11">
    <name type="scientific">Ficus carica</name>
    <name type="common">Common fig</name>
    <dbReference type="NCBI Taxonomy" id="3494"/>
    <lineage>
        <taxon>Eukaryota</taxon>
        <taxon>Viridiplantae</taxon>
        <taxon>Streptophyta</taxon>
        <taxon>Embryophyta</taxon>
        <taxon>Tracheophyta</taxon>
        <taxon>Spermatophyta</taxon>
        <taxon>Magnoliopsida</taxon>
        <taxon>eudicotyledons</taxon>
        <taxon>Gunneridae</taxon>
        <taxon>Pentapetalae</taxon>
        <taxon>rosids</taxon>
        <taxon>fabids</taxon>
        <taxon>Rosales</taxon>
        <taxon>Moraceae</taxon>
        <taxon>Ficeae</taxon>
        <taxon>Ficus</taxon>
    </lineage>
</organism>
<gene>
    <name evidence="10" type="ORF">TIFTF001_022728</name>
</gene>
<dbReference type="PANTHER" id="PTHR36766">
    <property type="entry name" value="PLANT BROAD-SPECTRUM MILDEW RESISTANCE PROTEIN RPW8"/>
    <property type="match status" value="1"/>
</dbReference>
<dbReference type="PANTHER" id="PTHR36766:SF40">
    <property type="entry name" value="DISEASE RESISTANCE PROTEIN RGA3"/>
    <property type="match status" value="1"/>
</dbReference>
<evidence type="ECO:0000256" key="2">
    <source>
        <dbReference type="ARBA" id="ARBA00022741"/>
    </source>
</evidence>
<evidence type="ECO:0000313" key="10">
    <source>
        <dbReference type="EMBL" id="GMN53588.1"/>
    </source>
</evidence>
<dbReference type="FunFam" id="1.10.10.10:FF:000322">
    <property type="entry name" value="Probable disease resistance protein At1g63360"/>
    <property type="match status" value="1"/>
</dbReference>
<dbReference type="InterPro" id="IPR002182">
    <property type="entry name" value="NB-ARC"/>
</dbReference>
<dbReference type="InterPro" id="IPR032675">
    <property type="entry name" value="LRR_dom_sf"/>
</dbReference>
<accession>A0AA88DBY5</accession>
<evidence type="ECO:0000259" key="7">
    <source>
        <dbReference type="Pfam" id="PF18052"/>
    </source>
</evidence>
<feature type="domain" description="NB-ARC" evidence="6">
    <location>
        <begin position="203"/>
        <end position="373"/>
    </location>
</feature>
<dbReference type="Proteomes" id="UP001187192">
    <property type="component" value="Unassembled WGS sequence"/>
</dbReference>
<dbReference type="Gene3D" id="1.20.5.4130">
    <property type="match status" value="1"/>
</dbReference>
<feature type="region of interest" description="Disordered" evidence="5">
    <location>
        <begin position="155"/>
        <end position="190"/>
    </location>
</feature>
<dbReference type="GO" id="GO:0043531">
    <property type="term" value="F:ADP binding"/>
    <property type="evidence" value="ECO:0007669"/>
    <property type="project" value="InterPro"/>
</dbReference>
<sequence length="1083" mass="123502">MAEGNLCVVANRILEMFRREDIKKMGYLWRVPQELLREPEDTILTLAPLLIDVEKRSLHYQNEALKERLRLLGEALYDADNLLDDFNTAALRRRSMSSSRRLKMAQVTKTVRRFFSTSSNPAVTTDRFKVLDHLTKIKRALDSFASDLPKFRLKESNGTSTDDDGEFQVVPVPVPVPGERETSTEPSSVVKEEKAYERAYDREAVVKLLLDQEFQENVSVLPIIGMEGPGKTTVARDVFDDERVRKHFSELIWVSVSDDLDLKNFLKQVVVCATSGSVEFLDIGSLEHLLRELLRGKRYLIVLDDVWNQDSAKWDQLKHVLQFVAGASGSAIILTSRCEKVARINGSIEPYCLYHLSHEQSWNLFQRIAFGGKDSQECQSSEMLSIGRQIVRQCGSHPFLISAIGGLLYFKKTEAEWRFFYEKEFCRMENTDHKRQLLKLCYDDLPSPLKHCFAFCSLFPKDHEIDVQTLIKLWMAHGFIHPQSSHQSFEDVGYGYFLNLLRRSFFHEAIMDVKGHVTKCKMHDLMHDLATDVAGEQCLLLDSQSGSGYPHRRASHVSFAFNLLPSAGQVLGSLTFVGKLQSILFLTRTEDKIFDTIISRCRLLRVLDMHALGIKKVPYSIGNLYHLRYLDLSENEDITELPNSITELLHLQTLRLSSCFKLRKLPRHIGNLINLRHLEIDGCYNLLSLPRGIARLTNLQTLSQVVLSEDASMRRDQLKQLGRLKNFRGEFEIKNLKHGKDEIGAYLSEKWGVRSLSLEWENRAPKLDEDGKPLDTQLFSNLEELALNGFRGATLFQPSFPGNLVKLSLRRWIKGKHLPPLHQCVKLKVLVLAEITNLEFVENESVSLSMTFFPSLRELWLIKLPELQGWSKTSSLKTQELPSFPCLSKLVIEDCPKLASMPLFPTLEEGLVLESTCLNSFQLTMKHKLATADAADEASSSSNAPSSPLSKLKNLCIVGIDKFDDSKADEIAWDNLQSLKLLELDNLPELKTLPEGLKHVSSLRELHVWRSGVTEIPAWIGELKFLEKLVIRVCPKLKSLPEIKNWRLKTLEIEGCPTLIRRCEEGIGADWDKVKHIDVRLGR</sequence>
<evidence type="ECO:0000313" key="11">
    <source>
        <dbReference type="Proteomes" id="UP001187192"/>
    </source>
</evidence>
<dbReference type="GO" id="GO:0005524">
    <property type="term" value="F:ATP binding"/>
    <property type="evidence" value="ECO:0007669"/>
    <property type="project" value="UniProtKB-KW"/>
</dbReference>
<dbReference type="Pfam" id="PF18052">
    <property type="entry name" value="Rx_N"/>
    <property type="match status" value="1"/>
</dbReference>
<evidence type="ECO:0000256" key="3">
    <source>
        <dbReference type="ARBA" id="ARBA00022821"/>
    </source>
</evidence>
<dbReference type="InterPro" id="IPR036388">
    <property type="entry name" value="WH-like_DNA-bd_sf"/>
</dbReference>
<evidence type="ECO:0000259" key="8">
    <source>
        <dbReference type="Pfam" id="PF23559"/>
    </source>
</evidence>
<dbReference type="Gene3D" id="3.80.10.10">
    <property type="entry name" value="Ribonuclease Inhibitor"/>
    <property type="match status" value="3"/>
</dbReference>
<dbReference type="Pfam" id="PF23598">
    <property type="entry name" value="LRR_14"/>
    <property type="match status" value="1"/>
</dbReference>
<dbReference type="InterPro" id="IPR058922">
    <property type="entry name" value="WHD_DRP"/>
</dbReference>
<evidence type="ECO:0008006" key="12">
    <source>
        <dbReference type="Google" id="ProtNLM"/>
    </source>
</evidence>
<keyword evidence="2" id="KW-0547">Nucleotide-binding</keyword>
<dbReference type="SUPFAM" id="SSF52058">
    <property type="entry name" value="L domain-like"/>
    <property type="match status" value="1"/>
</dbReference>
<dbReference type="PROSITE" id="PS51450">
    <property type="entry name" value="LRR"/>
    <property type="match status" value="1"/>
</dbReference>
<evidence type="ECO:0000256" key="1">
    <source>
        <dbReference type="ARBA" id="ARBA00022737"/>
    </source>
</evidence>
<evidence type="ECO:0000259" key="6">
    <source>
        <dbReference type="Pfam" id="PF00931"/>
    </source>
</evidence>
<dbReference type="Pfam" id="PF23559">
    <property type="entry name" value="WHD_DRP"/>
    <property type="match status" value="1"/>
</dbReference>
<proteinExistence type="predicted"/>
<feature type="domain" description="Disease resistance protein winged helix" evidence="8">
    <location>
        <begin position="458"/>
        <end position="530"/>
    </location>
</feature>
<dbReference type="SUPFAM" id="SSF52540">
    <property type="entry name" value="P-loop containing nucleoside triphosphate hydrolases"/>
    <property type="match status" value="1"/>
</dbReference>
<evidence type="ECO:0000256" key="4">
    <source>
        <dbReference type="ARBA" id="ARBA00022840"/>
    </source>
</evidence>
<dbReference type="Gene3D" id="1.10.8.430">
    <property type="entry name" value="Helical domain of apoptotic protease-activating factors"/>
    <property type="match status" value="1"/>
</dbReference>
<dbReference type="GO" id="GO:0051707">
    <property type="term" value="P:response to other organism"/>
    <property type="evidence" value="ECO:0007669"/>
    <property type="project" value="UniProtKB-ARBA"/>
</dbReference>
<dbReference type="Pfam" id="PF00931">
    <property type="entry name" value="NB-ARC"/>
    <property type="match status" value="1"/>
</dbReference>
<dbReference type="InterPro" id="IPR027417">
    <property type="entry name" value="P-loop_NTPase"/>
</dbReference>
<dbReference type="EMBL" id="BTGU01000047">
    <property type="protein sequence ID" value="GMN53588.1"/>
    <property type="molecule type" value="Genomic_DNA"/>
</dbReference>
<dbReference type="GO" id="GO:0006952">
    <property type="term" value="P:defense response"/>
    <property type="evidence" value="ECO:0007669"/>
    <property type="project" value="UniProtKB-KW"/>
</dbReference>
<dbReference type="PRINTS" id="PR00364">
    <property type="entry name" value="DISEASERSIST"/>
</dbReference>
<dbReference type="InterPro" id="IPR041118">
    <property type="entry name" value="Rx_N"/>
</dbReference>
<dbReference type="AlphaFoldDB" id="A0AA88DBY5"/>
<keyword evidence="4" id="KW-0067">ATP-binding</keyword>
<name>A0AA88DBY5_FICCA</name>
<evidence type="ECO:0000259" key="9">
    <source>
        <dbReference type="Pfam" id="PF23598"/>
    </source>
</evidence>
<keyword evidence="1" id="KW-0677">Repeat</keyword>
<dbReference type="InterPro" id="IPR001611">
    <property type="entry name" value="Leu-rich_rpt"/>
</dbReference>
<dbReference type="InterPro" id="IPR042197">
    <property type="entry name" value="Apaf_helical"/>
</dbReference>